<dbReference type="Pfam" id="PF07876">
    <property type="entry name" value="Dabb"/>
    <property type="match status" value="1"/>
</dbReference>
<protein>
    <recommendedName>
        <fullName evidence="1">Stress-response A/B barrel domain-containing protein</fullName>
    </recommendedName>
</protein>
<evidence type="ECO:0000259" key="1">
    <source>
        <dbReference type="PROSITE" id="PS51502"/>
    </source>
</evidence>
<sequence>VRSNSTITLQFPPRTNPNSQPVLFKLKPGVAATQISELKTAATAMVGVIPGLLKLDFGSPLAITAHRSKGFDQGLVAVLEKAEDVQVYGDHPAHQKVHKLRESMCEDTLAFDMEF</sequence>
<dbReference type="SMART" id="SM00886">
    <property type="entry name" value="Dabb"/>
    <property type="match status" value="1"/>
</dbReference>
<evidence type="ECO:0000313" key="3">
    <source>
        <dbReference type="Proteomes" id="UP000469558"/>
    </source>
</evidence>
<dbReference type="AlphaFoldDB" id="A0A8T9CEF2"/>
<reference evidence="2 3" key="1">
    <citation type="submission" date="2018-05" db="EMBL/GenBank/DDBJ databases">
        <title>Genome sequencing and assembly of the regulated plant pathogen Lachnellula willkommii and related sister species for the development of diagnostic species identification markers.</title>
        <authorList>
            <person name="Giroux E."/>
            <person name="Bilodeau G."/>
        </authorList>
    </citation>
    <scope>NUCLEOTIDE SEQUENCE [LARGE SCALE GENOMIC DNA]</scope>
    <source>
        <strain evidence="2 3">CBS 268.59</strain>
    </source>
</reference>
<dbReference type="PROSITE" id="PS51502">
    <property type="entry name" value="S_R_A_B_BARREL"/>
    <property type="match status" value="1"/>
</dbReference>
<proteinExistence type="predicted"/>
<feature type="domain" description="Stress-response A/B barrel" evidence="1">
    <location>
        <begin position="18"/>
        <end position="113"/>
    </location>
</feature>
<feature type="non-terminal residue" evidence="2">
    <location>
        <position position="115"/>
    </location>
</feature>
<comment type="caution">
    <text evidence="2">The sequence shown here is derived from an EMBL/GenBank/DDBJ whole genome shotgun (WGS) entry which is preliminary data.</text>
</comment>
<dbReference type="OrthoDB" id="42919at2759"/>
<accession>A0A8T9CEF2</accession>
<dbReference type="Proteomes" id="UP000469558">
    <property type="component" value="Unassembled WGS sequence"/>
</dbReference>
<dbReference type="SUPFAM" id="SSF54909">
    <property type="entry name" value="Dimeric alpha+beta barrel"/>
    <property type="match status" value="1"/>
</dbReference>
<evidence type="ECO:0000313" key="2">
    <source>
        <dbReference type="EMBL" id="TVY83552.1"/>
    </source>
</evidence>
<dbReference type="Gene3D" id="3.30.70.100">
    <property type="match status" value="1"/>
</dbReference>
<dbReference type="EMBL" id="QGMK01000180">
    <property type="protein sequence ID" value="TVY83552.1"/>
    <property type="molecule type" value="Genomic_DNA"/>
</dbReference>
<organism evidence="2 3">
    <name type="scientific">Lachnellula suecica</name>
    <dbReference type="NCBI Taxonomy" id="602035"/>
    <lineage>
        <taxon>Eukaryota</taxon>
        <taxon>Fungi</taxon>
        <taxon>Dikarya</taxon>
        <taxon>Ascomycota</taxon>
        <taxon>Pezizomycotina</taxon>
        <taxon>Leotiomycetes</taxon>
        <taxon>Helotiales</taxon>
        <taxon>Lachnaceae</taxon>
        <taxon>Lachnellula</taxon>
    </lineage>
</organism>
<name>A0A8T9CEF2_9HELO</name>
<dbReference type="InterPro" id="IPR013097">
    <property type="entry name" value="Dabb"/>
</dbReference>
<keyword evidence="3" id="KW-1185">Reference proteome</keyword>
<gene>
    <name evidence="2" type="ORF">LSUE1_G001830</name>
</gene>
<dbReference type="InterPro" id="IPR011008">
    <property type="entry name" value="Dimeric_a/b-barrel"/>
</dbReference>